<feature type="compositionally biased region" description="Basic and acidic residues" evidence="1">
    <location>
        <begin position="986"/>
        <end position="1000"/>
    </location>
</feature>
<feature type="region of interest" description="Disordered" evidence="1">
    <location>
        <begin position="416"/>
        <end position="449"/>
    </location>
</feature>
<dbReference type="Pfam" id="PF20414">
    <property type="entry name" value="DUF6698"/>
    <property type="match status" value="1"/>
</dbReference>
<keyword evidence="3" id="KW-1185">Reference proteome</keyword>
<proteinExistence type="predicted"/>
<dbReference type="Proteomes" id="UP000567179">
    <property type="component" value="Unassembled WGS sequence"/>
</dbReference>
<name>A0A8H5BFX2_9AGAR</name>
<feature type="compositionally biased region" description="Polar residues" evidence="1">
    <location>
        <begin position="684"/>
        <end position="693"/>
    </location>
</feature>
<feature type="compositionally biased region" description="Acidic residues" evidence="1">
    <location>
        <begin position="888"/>
        <end position="897"/>
    </location>
</feature>
<accession>A0A8H5BFX2</accession>
<feature type="region of interest" description="Disordered" evidence="1">
    <location>
        <begin position="23"/>
        <end position="51"/>
    </location>
</feature>
<sequence>MKAPFFRKHGFLWGPPRFPDSPTSHYHLPSATDIMQPANEGSEPTVPEDDDRKNLREAIARHAEDNSTPTPAEIQCAEEFGEVTPYFRIAVEVCDGNYEYLSYLATQLDGAKNSARQNDSNRVRENILHWFLPDGISPLAGPDGSVGEYYKPIDTKASREKTRGFHHPDTAYFLCPHNDIPEFLQDPVTFMNDVLNGHHIITDEDFPEFCYASDTTNNKDGFSSYGHLMGDLPRLAHQALSAIKEFTHFHCGFNYPRFYETILEDLEDRTEAFTKDVISGFNAEFPEFGNFPTGRRRRATPRSAPTDNLKTFDTAAKRRAERQKNGYVPLAERQATAVLEAAPYNRAVEKRARVRGQNSTQYLWALESGHDLDFSKPAPQPRPPTPPPQEDDSSDDTGGLGDDFYVLNASNTAVGNIAPVTTNNDNTAASDDNDNDDDNDDDDDDDDDGKLAQLLQQQEAMQQRTKELQEKIHARSMEKQLAGIRTRAAAEAAQMATWARDETRDKLDETLPSDCSLDDLKRTLVQVGTAAIDALNLELATIEEDYARYSQKLQDNIKARATANMCQFWEDKIQFTLARRQIFEEQVTREENAVAAIKRDRNLVRYMAENGEMERRRASTRQGANGIKDTQSVKENIQPKDRLPNVDELSGGSEQSPAKRPRLSGPLTPPATQVLQATKVERVQNTASSTNTGAAEGKPSATHALTDEECDKIRQQRKAVEKANIYADDARKLFRDDEEASFSGRADTVNIRAMLLRVGRRTIDSIVKHIDRVQTKTCDMAAEFDDYHRHGNDTGMKSIDRMMFFANSLMQALRDRRAKEEALNERIDQDPTLQEYYLQQPEFVNEERMRQAAREERERRQAAAASQNSQSGGTPRTSALDDTVFGAPDEELTDSETETQQPTPPESKLIIKVPAVPTLPSSGAKPPRTARKQVAAGLSPATDIPNANANPTNATTDDPPTSLDVNQTAPAAATSSGRGKGKKARAPNDRPLRQSERIKK</sequence>
<feature type="compositionally biased region" description="Basic and acidic residues" evidence="1">
    <location>
        <begin position="845"/>
        <end position="861"/>
    </location>
</feature>
<protein>
    <submittedName>
        <fullName evidence="2">Uncharacterized protein</fullName>
    </submittedName>
</protein>
<feature type="region of interest" description="Disordered" evidence="1">
    <location>
        <begin position="371"/>
        <end position="404"/>
    </location>
</feature>
<dbReference type="InterPro" id="IPR046521">
    <property type="entry name" value="DUF6698"/>
</dbReference>
<feature type="compositionally biased region" description="Pro residues" evidence="1">
    <location>
        <begin position="378"/>
        <end position="388"/>
    </location>
</feature>
<feature type="compositionally biased region" description="Polar residues" evidence="1">
    <location>
        <begin position="620"/>
        <end position="635"/>
    </location>
</feature>
<gene>
    <name evidence="2" type="ORF">D9619_000164</name>
</gene>
<feature type="compositionally biased region" description="Low complexity" evidence="1">
    <location>
        <begin position="940"/>
        <end position="961"/>
    </location>
</feature>
<feature type="region of interest" description="Disordered" evidence="1">
    <location>
        <begin position="684"/>
        <end position="703"/>
    </location>
</feature>
<dbReference type="EMBL" id="JAACJJ010000028">
    <property type="protein sequence ID" value="KAF5322592.1"/>
    <property type="molecule type" value="Genomic_DNA"/>
</dbReference>
<feature type="compositionally biased region" description="Acidic residues" evidence="1">
    <location>
        <begin position="431"/>
        <end position="448"/>
    </location>
</feature>
<feature type="compositionally biased region" description="Polar residues" evidence="1">
    <location>
        <begin position="866"/>
        <end position="877"/>
    </location>
</feature>
<evidence type="ECO:0000313" key="3">
    <source>
        <dbReference type="Proteomes" id="UP000567179"/>
    </source>
</evidence>
<feature type="region of interest" description="Disordered" evidence="1">
    <location>
        <begin position="838"/>
        <end position="1000"/>
    </location>
</feature>
<feature type="compositionally biased region" description="Low complexity" evidence="1">
    <location>
        <begin position="421"/>
        <end position="430"/>
    </location>
</feature>
<evidence type="ECO:0000256" key="1">
    <source>
        <dbReference type="SAM" id="MobiDB-lite"/>
    </source>
</evidence>
<dbReference type="AlphaFoldDB" id="A0A8H5BFX2"/>
<comment type="caution">
    <text evidence="2">The sequence shown here is derived from an EMBL/GenBank/DDBJ whole genome shotgun (WGS) entry which is preliminary data.</text>
</comment>
<reference evidence="2 3" key="1">
    <citation type="journal article" date="2020" name="ISME J.">
        <title>Uncovering the hidden diversity of litter-decomposition mechanisms in mushroom-forming fungi.</title>
        <authorList>
            <person name="Floudas D."/>
            <person name="Bentzer J."/>
            <person name="Ahren D."/>
            <person name="Johansson T."/>
            <person name="Persson P."/>
            <person name="Tunlid A."/>
        </authorList>
    </citation>
    <scope>NUCLEOTIDE SEQUENCE [LARGE SCALE GENOMIC DNA]</scope>
    <source>
        <strain evidence="2 3">CBS 101986</strain>
    </source>
</reference>
<feature type="region of interest" description="Disordered" evidence="1">
    <location>
        <begin position="610"/>
        <end position="670"/>
    </location>
</feature>
<organism evidence="2 3">
    <name type="scientific">Psilocybe cf. subviscida</name>
    <dbReference type="NCBI Taxonomy" id="2480587"/>
    <lineage>
        <taxon>Eukaryota</taxon>
        <taxon>Fungi</taxon>
        <taxon>Dikarya</taxon>
        <taxon>Basidiomycota</taxon>
        <taxon>Agaricomycotina</taxon>
        <taxon>Agaricomycetes</taxon>
        <taxon>Agaricomycetidae</taxon>
        <taxon>Agaricales</taxon>
        <taxon>Agaricineae</taxon>
        <taxon>Strophariaceae</taxon>
        <taxon>Psilocybe</taxon>
    </lineage>
</organism>
<feature type="compositionally biased region" description="Polar residues" evidence="1">
    <location>
        <begin position="963"/>
        <end position="977"/>
    </location>
</feature>
<evidence type="ECO:0000313" key="2">
    <source>
        <dbReference type="EMBL" id="KAF5322592.1"/>
    </source>
</evidence>